<sequence>MKIRSRSLMVGAAALAVAASVLVGGGVAYAAVTPAFEPDPNAIGSITLYNASGAVITGGSLTDSPIAAYAAASGAGRTGDVRAFLRVATPKAATPTDQFESAVVTNTTNFPNTAAPAPLNGLGTTPLVSATAGTSLGAYIASKPNTETAANLANIYQLRLITTAPGQSPDVNYFRLDLQVDTAAGTWSIAYPASATATTTTLTASPASPVNSGTAVTLTAKVTPANTAGSVHFFDGATDLGAGTYNPATGNATLSVTPSVGSHSLTAQFTPSDTSAFNGSTSTALPFTVNAPGTPTTTTLTVTPPSGTAAGTGGTLDATLSAVVAPVGTAGSVHFFDGATDLGAGTYDVATGTATLVKTLATGNHLLIATFTPSVGGFQSSSSAILNYAVVGANGAAVPLDAQNNSEPFAGALVLQVAAGTAVHLTQVPVNDPNGHPAQATDPTGHRHAWVFTGNLTGVSVNDTRPTQDGWTLNGQAADFRNGQTVVPATNLGWVPAASGGDAEGTVAAGAAVDSKLKTATSNGLQTSSQFAKAAPGNGLGTKDLTSALELRIPDTSPTGLYTSTLTLTLVSP</sequence>
<keyword evidence="4" id="KW-1185">Reference proteome</keyword>
<gene>
    <name evidence="3" type="ORF">Dsi01nite_011090</name>
</gene>
<feature type="chain" id="PRO_5037319149" description="Bacterial Ig-like domain-containing protein" evidence="1">
    <location>
        <begin position="31"/>
        <end position="573"/>
    </location>
</feature>
<reference evidence="3" key="1">
    <citation type="submission" date="2021-01" db="EMBL/GenBank/DDBJ databases">
        <title>Whole genome shotgun sequence of Dactylosporangium siamense NBRC 106093.</title>
        <authorList>
            <person name="Komaki H."/>
            <person name="Tamura T."/>
        </authorList>
    </citation>
    <scope>NUCLEOTIDE SEQUENCE</scope>
    <source>
        <strain evidence="3">NBRC 106093</strain>
    </source>
</reference>
<feature type="signal peptide" evidence="1">
    <location>
        <begin position="1"/>
        <end position="30"/>
    </location>
</feature>
<dbReference type="AlphaFoldDB" id="A0A919PJE6"/>
<dbReference type="EMBL" id="BONQ01000019">
    <property type="protein sequence ID" value="GIG43068.1"/>
    <property type="molecule type" value="Genomic_DNA"/>
</dbReference>
<dbReference type="InterPro" id="IPR032109">
    <property type="entry name" value="Big_3_5"/>
</dbReference>
<evidence type="ECO:0000313" key="3">
    <source>
        <dbReference type="EMBL" id="GIG43068.1"/>
    </source>
</evidence>
<evidence type="ECO:0000259" key="2">
    <source>
        <dbReference type="Pfam" id="PF16640"/>
    </source>
</evidence>
<keyword evidence="1" id="KW-0732">Signal</keyword>
<organism evidence="3 4">
    <name type="scientific">Dactylosporangium siamense</name>
    <dbReference type="NCBI Taxonomy" id="685454"/>
    <lineage>
        <taxon>Bacteria</taxon>
        <taxon>Bacillati</taxon>
        <taxon>Actinomycetota</taxon>
        <taxon>Actinomycetes</taxon>
        <taxon>Micromonosporales</taxon>
        <taxon>Micromonosporaceae</taxon>
        <taxon>Dactylosporangium</taxon>
    </lineage>
</organism>
<dbReference type="Pfam" id="PF16640">
    <property type="entry name" value="Big_3_5"/>
    <property type="match status" value="1"/>
</dbReference>
<evidence type="ECO:0000313" key="4">
    <source>
        <dbReference type="Proteomes" id="UP000660611"/>
    </source>
</evidence>
<name>A0A919PJE6_9ACTN</name>
<proteinExistence type="predicted"/>
<dbReference type="RefSeq" id="WP_203844947.1">
    <property type="nucleotide sequence ID" value="NZ_BAAAVW010000002.1"/>
</dbReference>
<dbReference type="Gene3D" id="2.60.40.10">
    <property type="entry name" value="Immunoglobulins"/>
    <property type="match status" value="2"/>
</dbReference>
<dbReference type="InterPro" id="IPR013783">
    <property type="entry name" value="Ig-like_fold"/>
</dbReference>
<comment type="caution">
    <text evidence="3">The sequence shown here is derived from an EMBL/GenBank/DDBJ whole genome shotgun (WGS) entry which is preliminary data.</text>
</comment>
<feature type="domain" description="Bacterial Ig-like" evidence="2">
    <location>
        <begin position="202"/>
        <end position="290"/>
    </location>
</feature>
<accession>A0A919PJE6</accession>
<dbReference type="Proteomes" id="UP000660611">
    <property type="component" value="Unassembled WGS sequence"/>
</dbReference>
<protein>
    <recommendedName>
        <fullName evidence="2">Bacterial Ig-like domain-containing protein</fullName>
    </recommendedName>
</protein>
<evidence type="ECO:0000256" key="1">
    <source>
        <dbReference type="SAM" id="SignalP"/>
    </source>
</evidence>
<dbReference type="GO" id="GO:0005975">
    <property type="term" value="P:carbohydrate metabolic process"/>
    <property type="evidence" value="ECO:0007669"/>
    <property type="project" value="UniProtKB-ARBA"/>
</dbReference>